<gene>
    <name evidence="7" type="ORF">FB45DRAFT_707431</name>
</gene>
<dbReference type="Pfam" id="PF00270">
    <property type="entry name" value="DEAD"/>
    <property type="match status" value="1"/>
</dbReference>
<keyword evidence="8" id="KW-1185">Reference proteome</keyword>
<dbReference type="GO" id="GO:0043138">
    <property type="term" value="F:3'-5' DNA helicase activity"/>
    <property type="evidence" value="ECO:0007669"/>
    <property type="project" value="UniProtKB-EC"/>
</dbReference>
<dbReference type="EMBL" id="JARKIF010000014">
    <property type="protein sequence ID" value="KAJ7623805.1"/>
    <property type="molecule type" value="Genomic_DNA"/>
</dbReference>
<dbReference type="GO" id="GO:0005737">
    <property type="term" value="C:cytoplasm"/>
    <property type="evidence" value="ECO:0007669"/>
    <property type="project" value="TreeGrafter"/>
</dbReference>
<dbReference type="GO" id="GO:0003677">
    <property type="term" value="F:DNA binding"/>
    <property type="evidence" value="ECO:0007669"/>
    <property type="project" value="UniProtKB-KW"/>
</dbReference>
<feature type="domain" description="Helicase ATP-binding" evidence="6">
    <location>
        <begin position="31"/>
        <end position="209"/>
    </location>
</feature>
<evidence type="ECO:0000313" key="8">
    <source>
        <dbReference type="Proteomes" id="UP001221142"/>
    </source>
</evidence>
<dbReference type="PROSITE" id="PS51192">
    <property type="entry name" value="HELICASE_ATP_BIND_1"/>
    <property type="match status" value="1"/>
</dbReference>
<accession>A0AAD7FH33</accession>
<evidence type="ECO:0000256" key="1">
    <source>
        <dbReference type="ARBA" id="ARBA00005446"/>
    </source>
</evidence>
<comment type="similarity">
    <text evidence="1">Belongs to the helicase family. RecQ subfamily.</text>
</comment>
<dbReference type="SUPFAM" id="SSF52540">
    <property type="entry name" value="P-loop containing nucleoside triphosphate hydrolases"/>
    <property type="match status" value="1"/>
</dbReference>
<protein>
    <recommendedName>
        <fullName evidence="5">DNA 3'-5' helicase</fullName>
        <ecNumber evidence="5">5.6.2.4</ecNumber>
    </recommendedName>
</protein>
<dbReference type="GO" id="GO:0005694">
    <property type="term" value="C:chromosome"/>
    <property type="evidence" value="ECO:0007669"/>
    <property type="project" value="TreeGrafter"/>
</dbReference>
<dbReference type="InterPro" id="IPR014001">
    <property type="entry name" value="Helicase_ATP-bd"/>
</dbReference>
<evidence type="ECO:0000256" key="2">
    <source>
        <dbReference type="ARBA" id="ARBA00023125"/>
    </source>
</evidence>
<dbReference type="GO" id="GO:0005524">
    <property type="term" value="F:ATP binding"/>
    <property type="evidence" value="ECO:0007669"/>
    <property type="project" value="InterPro"/>
</dbReference>
<feature type="non-terminal residue" evidence="7">
    <location>
        <position position="1"/>
    </location>
</feature>
<evidence type="ECO:0000256" key="3">
    <source>
        <dbReference type="ARBA" id="ARBA00023235"/>
    </source>
</evidence>
<evidence type="ECO:0000313" key="7">
    <source>
        <dbReference type="EMBL" id="KAJ7623805.1"/>
    </source>
</evidence>
<evidence type="ECO:0000256" key="5">
    <source>
        <dbReference type="ARBA" id="ARBA00034808"/>
    </source>
</evidence>
<dbReference type="PANTHER" id="PTHR13710:SF105">
    <property type="entry name" value="ATP-DEPENDENT DNA HELICASE Q1"/>
    <property type="match status" value="1"/>
</dbReference>
<comment type="catalytic activity">
    <reaction evidence="4">
        <text>Couples ATP hydrolysis with the unwinding of duplex DNA by translocating in the 3'-5' direction.</text>
        <dbReference type="EC" id="5.6.2.4"/>
    </reaction>
</comment>
<dbReference type="GO" id="GO:0000724">
    <property type="term" value="P:double-strand break repair via homologous recombination"/>
    <property type="evidence" value="ECO:0007669"/>
    <property type="project" value="TreeGrafter"/>
</dbReference>
<sequence>IYETEAGFTLVQDILYDALPYKPHDYTIWGIVAALDGNDLVAVTPTGSGKTTFLLGMTLALRELAAHPDKCLSNRTFPKNPLLLCVSPTLALQRETCKRFTDLKIDCLVINSDTLSEAAKVNQNLWEVAAEGPSVIVLSPEQLRTEGFDALQAKIAFNKRLCVLGIDELHLLFHWGKALRPSFVHIGQARFRLRPRDGRPLPLIGLSASVHAGKPWETIRDSLGLQSPTFRLI</sequence>
<name>A0AAD7FH33_9AGAR</name>
<proteinExistence type="inferred from homology"/>
<keyword evidence="2" id="KW-0238">DNA-binding</keyword>
<dbReference type="GO" id="GO:0016787">
    <property type="term" value="F:hydrolase activity"/>
    <property type="evidence" value="ECO:0007669"/>
    <property type="project" value="UniProtKB-KW"/>
</dbReference>
<comment type="caution">
    <text evidence="7">The sequence shown here is derived from an EMBL/GenBank/DDBJ whole genome shotgun (WGS) entry which is preliminary data.</text>
</comment>
<organism evidence="7 8">
    <name type="scientific">Roridomyces roridus</name>
    <dbReference type="NCBI Taxonomy" id="1738132"/>
    <lineage>
        <taxon>Eukaryota</taxon>
        <taxon>Fungi</taxon>
        <taxon>Dikarya</taxon>
        <taxon>Basidiomycota</taxon>
        <taxon>Agaricomycotina</taxon>
        <taxon>Agaricomycetes</taxon>
        <taxon>Agaricomycetidae</taxon>
        <taxon>Agaricales</taxon>
        <taxon>Marasmiineae</taxon>
        <taxon>Mycenaceae</taxon>
        <taxon>Roridomyces</taxon>
    </lineage>
</organism>
<dbReference type="Proteomes" id="UP001221142">
    <property type="component" value="Unassembled WGS sequence"/>
</dbReference>
<dbReference type="AlphaFoldDB" id="A0AAD7FH33"/>
<reference evidence="7" key="1">
    <citation type="submission" date="2023-03" db="EMBL/GenBank/DDBJ databases">
        <title>Massive genome expansion in bonnet fungi (Mycena s.s.) driven by repeated elements and novel gene families across ecological guilds.</title>
        <authorList>
            <consortium name="Lawrence Berkeley National Laboratory"/>
            <person name="Harder C.B."/>
            <person name="Miyauchi S."/>
            <person name="Viragh M."/>
            <person name="Kuo A."/>
            <person name="Thoen E."/>
            <person name="Andreopoulos B."/>
            <person name="Lu D."/>
            <person name="Skrede I."/>
            <person name="Drula E."/>
            <person name="Henrissat B."/>
            <person name="Morin E."/>
            <person name="Kohler A."/>
            <person name="Barry K."/>
            <person name="LaButti K."/>
            <person name="Morin E."/>
            <person name="Salamov A."/>
            <person name="Lipzen A."/>
            <person name="Mereny Z."/>
            <person name="Hegedus B."/>
            <person name="Baldrian P."/>
            <person name="Stursova M."/>
            <person name="Weitz H."/>
            <person name="Taylor A."/>
            <person name="Grigoriev I.V."/>
            <person name="Nagy L.G."/>
            <person name="Martin F."/>
            <person name="Kauserud H."/>
        </authorList>
    </citation>
    <scope>NUCLEOTIDE SEQUENCE</scope>
    <source>
        <strain evidence="7">9284</strain>
    </source>
</reference>
<dbReference type="GO" id="GO:0009378">
    <property type="term" value="F:four-way junction helicase activity"/>
    <property type="evidence" value="ECO:0007669"/>
    <property type="project" value="TreeGrafter"/>
</dbReference>
<dbReference type="Gene3D" id="3.40.50.300">
    <property type="entry name" value="P-loop containing nucleotide triphosphate hydrolases"/>
    <property type="match status" value="1"/>
</dbReference>
<dbReference type="SMART" id="SM00487">
    <property type="entry name" value="DEXDc"/>
    <property type="match status" value="1"/>
</dbReference>
<keyword evidence="7" id="KW-0378">Hydrolase</keyword>
<feature type="non-terminal residue" evidence="7">
    <location>
        <position position="233"/>
    </location>
</feature>
<dbReference type="InterPro" id="IPR011545">
    <property type="entry name" value="DEAD/DEAH_box_helicase_dom"/>
</dbReference>
<evidence type="ECO:0000259" key="6">
    <source>
        <dbReference type="PROSITE" id="PS51192"/>
    </source>
</evidence>
<dbReference type="InterPro" id="IPR027417">
    <property type="entry name" value="P-loop_NTPase"/>
</dbReference>
<dbReference type="EC" id="5.6.2.4" evidence="5"/>
<evidence type="ECO:0000256" key="4">
    <source>
        <dbReference type="ARBA" id="ARBA00034617"/>
    </source>
</evidence>
<keyword evidence="3" id="KW-0413">Isomerase</keyword>
<dbReference type="PANTHER" id="PTHR13710">
    <property type="entry name" value="DNA HELICASE RECQ FAMILY MEMBER"/>
    <property type="match status" value="1"/>
</dbReference>